<proteinExistence type="predicted"/>
<organism evidence="1 2">
    <name type="scientific">Mariniphaga sediminis</name>
    <dbReference type="NCBI Taxonomy" id="1628158"/>
    <lineage>
        <taxon>Bacteria</taxon>
        <taxon>Pseudomonadati</taxon>
        <taxon>Bacteroidota</taxon>
        <taxon>Bacteroidia</taxon>
        <taxon>Marinilabiliales</taxon>
        <taxon>Prolixibacteraceae</taxon>
        <taxon>Mariniphaga</taxon>
    </lineage>
</organism>
<dbReference type="GO" id="GO:0006508">
    <property type="term" value="P:proteolysis"/>
    <property type="evidence" value="ECO:0007669"/>
    <property type="project" value="InterPro"/>
</dbReference>
<gene>
    <name evidence="1" type="ORF">D1164_22165</name>
</gene>
<dbReference type="InterPro" id="IPR008257">
    <property type="entry name" value="Pept_M19"/>
</dbReference>
<evidence type="ECO:0000313" key="2">
    <source>
        <dbReference type="Proteomes" id="UP000266441"/>
    </source>
</evidence>
<dbReference type="GO" id="GO:0070573">
    <property type="term" value="F:metallodipeptidase activity"/>
    <property type="evidence" value="ECO:0007669"/>
    <property type="project" value="InterPro"/>
</dbReference>
<reference evidence="1 2" key="1">
    <citation type="journal article" date="2015" name="Int. J. Syst. Evol. Microbiol.">
        <title>Mariniphaga sediminis sp. nov., isolated from coastal sediment.</title>
        <authorList>
            <person name="Wang F.Q."/>
            <person name="Shen Q.Y."/>
            <person name="Chen G.J."/>
            <person name="Du Z.J."/>
        </authorList>
    </citation>
    <scope>NUCLEOTIDE SEQUENCE [LARGE SCALE GENOMIC DNA]</scope>
    <source>
        <strain evidence="1 2">SY21</strain>
    </source>
</reference>
<protein>
    <submittedName>
        <fullName evidence="1">Peptidase M19</fullName>
    </submittedName>
</protein>
<keyword evidence="2" id="KW-1185">Reference proteome</keyword>
<dbReference type="Pfam" id="PF01244">
    <property type="entry name" value="Peptidase_M19"/>
    <property type="match status" value="1"/>
</dbReference>
<dbReference type="Proteomes" id="UP000266441">
    <property type="component" value="Unassembled WGS sequence"/>
</dbReference>
<dbReference type="EMBL" id="QWET01000029">
    <property type="protein sequence ID" value="RIH62988.1"/>
    <property type="molecule type" value="Genomic_DNA"/>
</dbReference>
<sequence length="479" mass="55207">METKFIDLHIHPAMKPMGKSFNRKPGVNNPDKNRLNNIWHHDSATFLDKVLNIVTTLTKFRQSDFTSLAKGGAEVVCVSLCGLEKSFVMSKLGTRLPGDVVSDLVTGLGKKRIDHVQEMSDYFSDLEMEYDFYKQLDGHKVKIDGLWHRYKIVSSFNEIEESQDPDTKTIFIILTIEGAHVFNAGLQMMGKTANPDEVLANVDKVKNWDKKLFFMGLTHHFDNEMVGHAQSLHGVVRKMCDQSDRMNEGFNDLGWKVLRKLLDNSNGKRVLPDLKHMSVKARNEYYRFLEEEYPGEILPLIVSHGAVNGFRSHLEKVEDDLFNYGKFQPDDINFYDDEILRIVRSGGVFGIQFDERRVASETELKKGGPTLNRRKMLFYKSKLIWNQIQHVAEVLNRNDQFAWGIQCIGTDYDGMINPLNGFWGAEEMPLFDSYLEKHAYNFLASSQSDNLKDYNKLKASDIVERFMRGNAWDFLKKNF</sequence>
<dbReference type="OrthoDB" id="611177at2"/>
<name>A0A399CVC8_9BACT</name>
<dbReference type="SUPFAM" id="SSF51556">
    <property type="entry name" value="Metallo-dependent hydrolases"/>
    <property type="match status" value="1"/>
</dbReference>
<dbReference type="AlphaFoldDB" id="A0A399CVC8"/>
<dbReference type="RefSeq" id="WP_119352097.1">
    <property type="nucleotide sequence ID" value="NZ_QWET01000029.1"/>
</dbReference>
<comment type="caution">
    <text evidence="1">The sequence shown here is derived from an EMBL/GenBank/DDBJ whole genome shotgun (WGS) entry which is preliminary data.</text>
</comment>
<dbReference type="Gene3D" id="3.20.20.140">
    <property type="entry name" value="Metal-dependent hydrolases"/>
    <property type="match status" value="1"/>
</dbReference>
<accession>A0A399CVC8</accession>
<dbReference type="InterPro" id="IPR032466">
    <property type="entry name" value="Metal_Hydrolase"/>
</dbReference>
<evidence type="ECO:0000313" key="1">
    <source>
        <dbReference type="EMBL" id="RIH62988.1"/>
    </source>
</evidence>